<dbReference type="SUPFAM" id="SSF52266">
    <property type="entry name" value="SGNH hydrolase"/>
    <property type="match status" value="1"/>
</dbReference>
<dbReference type="EMBL" id="JAPCKK010000016">
    <property type="protein sequence ID" value="MDP4097593.1"/>
    <property type="molecule type" value="Genomic_DNA"/>
</dbReference>
<comment type="caution">
    <text evidence="2">The sequence shown here is derived from an EMBL/GenBank/DDBJ whole genome shotgun (WGS) entry which is preliminary data.</text>
</comment>
<sequence length="217" mass="24871">MKLGNHEKLVFIGDSITDCGRQRPIGEGSSSALGTGYVTQVDALLRAFYPELGIRVVNMGIGGNTVRDLKERWSRDVIAQEPDWLAVKIGINDVWRQFDAFSRPEIHVYLDEYKRTLRELLAEVRPKVRGLVLMTPYYLEPNLEDPMRATMDVYGAAVMEIAHEFDAIPVNTQKAFDKQWEYVYPASLAWDRVHPDQAGHMIITRAFLNAIDFDWNR</sequence>
<dbReference type="PANTHER" id="PTHR30383">
    <property type="entry name" value="THIOESTERASE 1/PROTEASE 1/LYSOPHOSPHOLIPASE L1"/>
    <property type="match status" value="1"/>
</dbReference>
<gene>
    <name evidence="2" type="ORF">OIN60_12500</name>
</gene>
<feature type="domain" description="SGNH hydrolase-type esterase" evidence="1">
    <location>
        <begin position="11"/>
        <end position="200"/>
    </location>
</feature>
<dbReference type="InterPro" id="IPR036514">
    <property type="entry name" value="SGNH_hydro_sf"/>
</dbReference>
<keyword evidence="2" id="KW-0378">Hydrolase</keyword>
<protein>
    <submittedName>
        <fullName evidence="2">SGNH/GDSL hydrolase family protein</fullName>
    </submittedName>
</protein>
<name>A0ABT9FS72_9BACL</name>
<dbReference type="PANTHER" id="PTHR30383:SF5">
    <property type="entry name" value="SGNH HYDROLASE-TYPE ESTERASE DOMAIN-CONTAINING PROTEIN"/>
    <property type="match status" value="1"/>
</dbReference>
<dbReference type="InterPro" id="IPR051532">
    <property type="entry name" value="Ester_Hydrolysis_Enzymes"/>
</dbReference>
<dbReference type="InterPro" id="IPR013830">
    <property type="entry name" value="SGNH_hydro"/>
</dbReference>
<dbReference type="GO" id="GO:0016787">
    <property type="term" value="F:hydrolase activity"/>
    <property type="evidence" value="ECO:0007669"/>
    <property type="project" value="UniProtKB-KW"/>
</dbReference>
<dbReference type="CDD" id="cd01834">
    <property type="entry name" value="SGNH_hydrolase_like_2"/>
    <property type="match status" value="1"/>
</dbReference>
<dbReference type="Pfam" id="PF13472">
    <property type="entry name" value="Lipase_GDSL_2"/>
    <property type="match status" value="1"/>
</dbReference>
<organism evidence="2 3">
    <name type="scientific">Paenibacillus zeirhizosphaerae</name>
    <dbReference type="NCBI Taxonomy" id="2987519"/>
    <lineage>
        <taxon>Bacteria</taxon>
        <taxon>Bacillati</taxon>
        <taxon>Bacillota</taxon>
        <taxon>Bacilli</taxon>
        <taxon>Bacillales</taxon>
        <taxon>Paenibacillaceae</taxon>
        <taxon>Paenibacillus</taxon>
    </lineage>
</organism>
<dbReference type="RefSeq" id="WP_305755182.1">
    <property type="nucleotide sequence ID" value="NZ_JAPCKK010000016.1"/>
</dbReference>
<dbReference type="Proteomes" id="UP001241848">
    <property type="component" value="Unassembled WGS sequence"/>
</dbReference>
<dbReference type="Gene3D" id="3.40.50.1110">
    <property type="entry name" value="SGNH hydrolase"/>
    <property type="match status" value="1"/>
</dbReference>
<keyword evidence="3" id="KW-1185">Reference proteome</keyword>
<evidence type="ECO:0000313" key="3">
    <source>
        <dbReference type="Proteomes" id="UP001241848"/>
    </source>
</evidence>
<evidence type="ECO:0000259" key="1">
    <source>
        <dbReference type="Pfam" id="PF13472"/>
    </source>
</evidence>
<evidence type="ECO:0000313" key="2">
    <source>
        <dbReference type="EMBL" id="MDP4097593.1"/>
    </source>
</evidence>
<proteinExistence type="predicted"/>
<reference evidence="2 3" key="1">
    <citation type="submission" date="2022-10" db="EMBL/GenBank/DDBJ databases">
        <title>Paenibacillus description and whole genome data of maize root bacterial community.</title>
        <authorList>
            <person name="Marton D."/>
            <person name="Farkas M."/>
            <person name="Cserhati M."/>
        </authorList>
    </citation>
    <scope>NUCLEOTIDE SEQUENCE [LARGE SCALE GENOMIC DNA]</scope>
    <source>
        <strain evidence="2 3">P96</strain>
    </source>
</reference>
<accession>A0ABT9FS72</accession>